<dbReference type="RefSeq" id="WP_130358265.1">
    <property type="nucleotide sequence ID" value="NZ_SGXC01000002.1"/>
</dbReference>
<evidence type="ECO:0000313" key="2">
    <source>
        <dbReference type="EMBL" id="RZS80623.1"/>
    </source>
</evidence>
<dbReference type="OrthoDB" id="8455606at2"/>
<gene>
    <name evidence="2" type="ORF">EV675_3235</name>
</gene>
<comment type="caution">
    <text evidence="2">The sequence shown here is derived from an EMBL/GenBank/DDBJ whole genome shotgun (WGS) entry which is preliminary data.</text>
</comment>
<dbReference type="InterPro" id="IPR025474">
    <property type="entry name" value="DUF4325"/>
</dbReference>
<dbReference type="AlphaFoldDB" id="A0A4Q7NCI2"/>
<dbReference type="Pfam" id="PF14213">
    <property type="entry name" value="DUF4325"/>
    <property type="match status" value="1"/>
</dbReference>
<organism evidence="2 3">
    <name type="scientific">Pigmentiphaga kullae</name>
    <dbReference type="NCBI Taxonomy" id="151784"/>
    <lineage>
        <taxon>Bacteria</taxon>
        <taxon>Pseudomonadati</taxon>
        <taxon>Pseudomonadota</taxon>
        <taxon>Betaproteobacteria</taxon>
        <taxon>Burkholderiales</taxon>
        <taxon>Alcaligenaceae</taxon>
        <taxon>Pigmentiphaga</taxon>
    </lineage>
</organism>
<reference evidence="2 3" key="1">
    <citation type="submission" date="2019-02" db="EMBL/GenBank/DDBJ databases">
        <title>Genomic Encyclopedia of Type Strains, Phase IV (KMG-IV): sequencing the most valuable type-strain genomes for metagenomic binning, comparative biology and taxonomic classification.</title>
        <authorList>
            <person name="Goeker M."/>
        </authorList>
    </citation>
    <scope>NUCLEOTIDE SEQUENCE [LARGE SCALE GENOMIC DNA]</scope>
    <source>
        <strain evidence="2 3">K24</strain>
    </source>
</reference>
<dbReference type="EMBL" id="SGXC01000002">
    <property type="protein sequence ID" value="RZS80623.1"/>
    <property type="molecule type" value="Genomic_DNA"/>
</dbReference>
<accession>A0A4Q7NCI2</accession>
<dbReference type="Proteomes" id="UP000292445">
    <property type="component" value="Unassembled WGS sequence"/>
</dbReference>
<evidence type="ECO:0000313" key="3">
    <source>
        <dbReference type="Proteomes" id="UP000292445"/>
    </source>
</evidence>
<feature type="domain" description="DUF4325" evidence="1">
    <location>
        <begin position="17"/>
        <end position="78"/>
    </location>
</feature>
<proteinExistence type="predicted"/>
<protein>
    <submittedName>
        <fullName evidence="2">Uncharacterized protein DUF4325</fullName>
    </submittedName>
</protein>
<sequence>MVITALQHVRQCYSYADGKALYDVFAPRLLAGDDVTISFDGVSSLPSSFVNAALVPLLEHVSLDFIKKHLRFANTNSQMNDMIRSRLAVEAGRMGAHA</sequence>
<keyword evidence="3" id="KW-1185">Reference proteome</keyword>
<evidence type="ECO:0000259" key="1">
    <source>
        <dbReference type="Pfam" id="PF14213"/>
    </source>
</evidence>
<name>A0A4Q7NCI2_9BURK</name>